<dbReference type="GO" id="GO:0000159">
    <property type="term" value="C:protein phosphatase type 2A complex"/>
    <property type="evidence" value="ECO:0007669"/>
    <property type="project" value="EnsemblFungi"/>
</dbReference>
<dbReference type="GO" id="GO:0000785">
    <property type="term" value="C:chromatin"/>
    <property type="evidence" value="ECO:0007669"/>
    <property type="project" value="EnsemblFungi"/>
</dbReference>
<dbReference type="GO" id="GO:0005634">
    <property type="term" value="C:nucleus"/>
    <property type="evidence" value="ECO:0007669"/>
    <property type="project" value="UniProtKB-SubCell"/>
</dbReference>
<dbReference type="GO" id="GO:0003755">
    <property type="term" value="F:peptidyl-prolyl cis-trans isomerase activity"/>
    <property type="evidence" value="ECO:0007669"/>
    <property type="project" value="UniProtKB-KW"/>
</dbReference>
<dbReference type="FunFam" id="1.20.120.1150:FF:000003">
    <property type="entry name" value="Serine/threonine-protein phosphatase 2A activator"/>
    <property type="match status" value="1"/>
</dbReference>
<evidence type="ECO:0000256" key="6">
    <source>
        <dbReference type="ARBA" id="ARBA00023110"/>
    </source>
</evidence>
<comment type="function">
    <text evidence="9">PPIases accelerate the folding of proteins. It catalyzes the cis-trans isomerization of proline imidic peptide bonds in oligopeptides. Acts as a regulatory subunit for PP2A-like phosphatases modulating their activity or substrate specificity, probably by inducing a conformational change in the catalytic subunit, a direct target of the PPIase. Can reactivate inactive phosphatase PP2A-phosphatase methylesterase complexes (PP2Ai) in presence of ATP and Mg(2+) by dissociating the inactive form from the complex.</text>
</comment>
<dbReference type="OrthoDB" id="16120at2759"/>
<dbReference type="GO" id="GO:0000082">
    <property type="term" value="P:G1/S transition of mitotic cell cycle"/>
    <property type="evidence" value="ECO:0007669"/>
    <property type="project" value="EnsemblFungi"/>
</dbReference>
<dbReference type="Pfam" id="PF03095">
    <property type="entry name" value="PTPA"/>
    <property type="match status" value="1"/>
</dbReference>
<evidence type="ECO:0000256" key="2">
    <source>
        <dbReference type="ARBA" id="ARBA00004123"/>
    </source>
</evidence>
<evidence type="ECO:0000256" key="3">
    <source>
        <dbReference type="ARBA" id="ARBA00004496"/>
    </source>
</evidence>
<organism evidence="12 13">
    <name type="scientific">Zymoseptoria brevis</name>
    <dbReference type="NCBI Taxonomy" id="1047168"/>
    <lineage>
        <taxon>Eukaryota</taxon>
        <taxon>Fungi</taxon>
        <taxon>Dikarya</taxon>
        <taxon>Ascomycota</taxon>
        <taxon>Pezizomycotina</taxon>
        <taxon>Dothideomycetes</taxon>
        <taxon>Dothideomycetidae</taxon>
        <taxon>Mycosphaerellales</taxon>
        <taxon>Mycosphaerellaceae</taxon>
        <taxon>Zymoseptoria</taxon>
    </lineage>
</organism>
<dbReference type="GO" id="GO:0008160">
    <property type="term" value="F:protein tyrosine phosphatase activator activity"/>
    <property type="evidence" value="ECO:0007669"/>
    <property type="project" value="TreeGrafter"/>
</dbReference>
<dbReference type="PANTHER" id="PTHR10012">
    <property type="entry name" value="SERINE/THREONINE-PROTEIN PHOSPHATASE 2A REGULATORY SUBUNIT B"/>
    <property type="match status" value="1"/>
</dbReference>
<evidence type="ECO:0000256" key="10">
    <source>
        <dbReference type="RuleBase" id="RU361210"/>
    </source>
</evidence>
<dbReference type="InterPro" id="IPR004327">
    <property type="entry name" value="Phstyr_phstse_ac"/>
</dbReference>
<proteinExistence type="inferred from homology"/>
<sequence length="462" mass="50569">MAVQPAPGSLSRLQNISQHEFSTPVKKINDGDDLNFFLSSLAYRNLMQWLLQLTRSMFPTKEADEKSISTSTLDSPPSLARNVLRLQQMLSSLTDLIKRAPPDTGPRRFGNVAFREWFRIAEEDAASLLDEYLDGSQLSDPAKDTPQRTALRDELKVYLVGSFGSAQRLDYGTGHELSFLAFLGCLWKMGLFEDGEEQSIVVGIIQPYLALMRRLILTYTLEPAGSHGVWGLDDHSFVPYIFGSAQFGPAITSTSPIPTEGSLSTAPSPASVADKTLVRDYASSNMYFSAIQFIHDVKRGPFWEHSPVLYDISGIKDGWGKINKGMLKMYAAEVLGKFPVVQHFPFGSLWRWERDPEAPQLGEGSLHAMQQPKSKDVPPPPMPTSSVGTAAPWAKQGSQMSASIPQMQASTGIASTRAPWASNVGGGGRGPTAPSANMPAPGQRRPQRPTDMNATAAPWAKR</sequence>
<dbReference type="GO" id="GO:0006914">
    <property type="term" value="P:autophagy"/>
    <property type="evidence" value="ECO:0007669"/>
    <property type="project" value="EnsemblFungi"/>
</dbReference>
<reference evidence="12 13" key="1">
    <citation type="submission" date="2015-03" db="EMBL/GenBank/DDBJ databases">
        <title>RNA-seq based gene annotation and comparative genomics of four Zymoseptoria species reveal species-specific pathogenicity related genes and transposable element activity.</title>
        <authorList>
            <person name="Grandaubert J."/>
            <person name="Bhattacharyya A."/>
            <person name="Stukenbrock E.H."/>
        </authorList>
    </citation>
    <scope>NUCLEOTIDE SEQUENCE [LARGE SCALE GENOMIC DNA]</scope>
    <source>
        <strain evidence="12 13">Zb18110</strain>
    </source>
</reference>
<comment type="subcellular location">
    <subcellularLocation>
        <location evidence="3 10">Cytoplasm</location>
    </subcellularLocation>
    <subcellularLocation>
        <location evidence="2">Nucleus</location>
    </subcellularLocation>
</comment>
<dbReference type="GO" id="GO:0006281">
    <property type="term" value="P:DNA repair"/>
    <property type="evidence" value="ECO:0007669"/>
    <property type="project" value="EnsemblFungi"/>
</dbReference>
<evidence type="ECO:0000256" key="11">
    <source>
        <dbReference type="SAM" id="MobiDB-lite"/>
    </source>
</evidence>
<dbReference type="InterPro" id="IPR043170">
    <property type="entry name" value="PTPA_C_lid"/>
</dbReference>
<dbReference type="PIRSF" id="PIRSF016325">
    <property type="entry name" value="Phstyr_phstse_ac"/>
    <property type="match status" value="1"/>
</dbReference>
<dbReference type="CDD" id="cd04087">
    <property type="entry name" value="PTPA"/>
    <property type="match status" value="1"/>
</dbReference>
<dbReference type="GO" id="GO:0007052">
    <property type="term" value="P:mitotic spindle organization"/>
    <property type="evidence" value="ECO:0007669"/>
    <property type="project" value="EnsemblFungi"/>
</dbReference>
<dbReference type="GO" id="GO:0005737">
    <property type="term" value="C:cytoplasm"/>
    <property type="evidence" value="ECO:0007669"/>
    <property type="project" value="UniProtKB-SubCell"/>
</dbReference>
<evidence type="ECO:0000256" key="7">
    <source>
        <dbReference type="ARBA" id="ARBA00023235"/>
    </source>
</evidence>
<dbReference type="EC" id="5.2.1.8" evidence="10"/>
<dbReference type="InterPro" id="IPR037218">
    <property type="entry name" value="PTPA_sf"/>
</dbReference>
<keyword evidence="8" id="KW-0539">Nucleus</keyword>
<evidence type="ECO:0000313" key="12">
    <source>
        <dbReference type="EMBL" id="KJX97649.1"/>
    </source>
</evidence>
<gene>
    <name evidence="12" type="ORF">TI39_contig475g00022</name>
</gene>
<evidence type="ECO:0000256" key="4">
    <source>
        <dbReference type="ARBA" id="ARBA00011019"/>
    </source>
</evidence>
<dbReference type="AlphaFoldDB" id="A0A0F4GJP7"/>
<evidence type="ECO:0000313" key="13">
    <source>
        <dbReference type="Proteomes" id="UP000033647"/>
    </source>
</evidence>
<dbReference type="SUPFAM" id="SSF140984">
    <property type="entry name" value="PTPA-like"/>
    <property type="match status" value="1"/>
</dbReference>
<name>A0A0F4GJP7_9PEZI</name>
<accession>A0A0F4GJP7</accession>
<feature type="compositionally biased region" description="Polar residues" evidence="11">
    <location>
        <begin position="396"/>
        <end position="414"/>
    </location>
</feature>
<keyword evidence="7 10" id="KW-0413">Isomerase</keyword>
<dbReference type="EMBL" id="LAFY01000467">
    <property type="protein sequence ID" value="KJX97649.1"/>
    <property type="molecule type" value="Genomic_DNA"/>
</dbReference>
<dbReference type="STRING" id="1047168.A0A0F4GJP7"/>
<keyword evidence="6 10" id="KW-0697">Rotamase</keyword>
<protein>
    <recommendedName>
        <fullName evidence="10">Serine/threonine-protein phosphatase 2A activator</fullName>
        <ecNumber evidence="10">5.2.1.8</ecNumber>
    </recommendedName>
    <alternativeName>
        <fullName evidence="10">Phosphotyrosyl phosphatase activator</fullName>
    </alternativeName>
</protein>
<keyword evidence="13" id="KW-1185">Reference proteome</keyword>
<dbReference type="GO" id="GO:0006357">
    <property type="term" value="P:regulation of transcription by RNA polymerase II"/>
    <property type="evidence" value="ECO:0007669"/>
    <property type="project" value="EnsemblFungi"/>
</dbReference>
<dbReference type="Proteomes" id="UP000033647">
    <property type="component" value="Unassembled WGS sequence"/>
</dbReference>
<comment type="catalytic activity">
    <reaction evidence="1 10">
        <text>[protein]-peptidylproline (omega=180) = [protein]-peptidylproline (omega=0)</text>
        <dbReference type="Rhea" id="RHEA:16237"/>
        <dbReference type="Rhea" id="RHEA-COMP:10747"/>
        <dbReference type="Rhea" id="RHEA-COMP:10748"/>
        <dbReference type="ChEBI" id="CHEBI:83833"/>
        <dbReference type="ChEBI" id="CHEBI:83834"/>
        <dbReference type="EC" id="5.2.1.8"/>
    </reaction>
</comment>
<keyword evidence="5 10" id="KW-0963">Cytoplasm</keyword>
<evidence type="ECO:0000256" key="1">
    <source>
        <dbReference type="ARBA" id="ARBA00000971"/>
    </source>
</evidence>
<dbReference type="Gene3D" id="1.20.120.1150">
    <property type="match status" value="1"/>
</dbReference>
<dbReference type="PANTHER" id="PTHR10012:SF3">
    <property type="entry name" value="SERINE_THREONINE-PROTEIN PHOSPHATASE 2A ACTIVATOR 1"/>
    <property type="match status" value="1"/>
</dbReference>
<comment type="similarity">
    <text evidence="4 10">Belongs to the PTPA-type PPIase family.</text>
</comment>
<feature type="region of interest" description="Disordered" evidence="11">
    <location>
        <begin position="358"/>
        <end position="462"/>
    </location>
</feature>
<evidence type="ECO:0000256" key="5">
    <source>
        <dbReference type="ARBA" id="ARBA00022490"/>
    </source>
</evidence>
<comment type="caution">
    <text evidence="12">The sequence shown here is derived from an EMBL/GenBank/DDBJ whole genome shotgun (WGS) entry which is preliminary data.</text>
</comment>
<evidence type="ECO:0000256" key="8">
    <source>
        <dbReference type="ARBA" id="ARBA00023242"/>
    </source>
</evidence>
<evidence type="ECO:0000256" key="9">
    <source>
        <dbReference type="ARBA" id="ARBA00025287"/>
    </source>
</evidence>